<gene>
    <name evidence="5" type="ORF">P872_02945</name>
</gene>
<dbReference type="Proteomes" id="UP000016843">
    <property type="component" value="Unassembled WGS sequence"/>
</dbReference>
<keyword evidence="2" id="KW-1133">Transmembrane helix</keyword>
<comment type="caution">
    <text evidence="5">The sequence shown here is derived from an EMBL/GenBank/DDBJ whole genome shotgun (WGS) entry which is preliminary data.</text>
</comment>
<organism evidence="5 6">
    <name type="scientific">Rhodonellum psychrophilum GCM71 = DSM 17998</name>
    <dbReference type="NCBI Taxonomy" id="1123057"/>
    <lineage>
        <taxon>Bacteria</taxon>
        <taxon>Pseudomonadati</taxon>
        <taxon>Bacteroidota</taxon>
        <taxon>Cytophagia</taxon>
        <taxon>Cytophagales</taxon>
        <taxon>Cytophagaceae</taxon>
        <taxon>Rhodonellum</taxon>
    </lineage>
</organism>
<sequence length="646" mass="76864">MILRHEKNTQQLKVRKTYQIYFLFITLVLFTTGANGNSKQGTKIELNGNISRVFVNTSFDFFLDTAAIYSIEEISQEKFQDHFQKVTDPHVLYDYLNSPIWMRFTIQNNQSISDYSWYLESWGFDIKNITFYFPRADGKFESSTAGFEQPFDQRKISHKNFNYFLDLRPSETKTYYLKVKRNYNQEFIFHLRTNEKFLAHSLNEYFLLGIYYGVLTIILIFNFYLFYRLRDTLYLYFTCLIIACIWFSLGRDGLGFQYLWPNSPWVNKLANEYFIELIIILSTLMFSDRFIQKYTKNRKVFTLTYWAILFKLLLFLNQLFFFELNYIHYLVITIIILLVPFSLGLFALMRVKIYSWSYIFAYACLFLVIVYSYSKSIQLFNNPVLNWYFVYPVIFLEMILFSFSIFNQLKFLQNQFLEANKERTLALENNNLLTQELNSKLKEKVRARTEKIEKMAADLAQKNLELETTNLKLQELNDQVTQSNNYLQENNAVLQTSVAGVAKDLALMKGLDFLGFKNVFPDKDTCLNFLAELKWKDKYQCKKCEYKKFTTGLNCGRRCKNCNYYESPTVDTLFHKLKFPIEKAFYILYLSNRKDVDLTLNELSEILELRRETCWAFKNKISQAMEKVGHNKELNGWETLALVNLE</sequence>
<dbReference type="AlphaFoldDB" id="U5C3U4"/>
<evidence type="ECO:0000256" key="2">
    <source>
        <dbReference type="SAM" id="Phobius"/>
    </source>
</evidence>
<feature type="transmembrane region" description="Helical" evidence="2">
    <location>
        <begin position="269"/>
        <end position="288"/>
    </location>
</feature>
<evidence type="ECO:0000256" key="1">
    <source>
        <dbReference type="SAM" id="Coils"/>
    </source>
</evidence>
<name>U5C3U4_9BACT</name>
<evidence type="ECO:0000259" key="3">
    <source>
        <dbReference type="Pfam" id="PF07695"/>
    </source>
</evidence>
<feature type="transmembrane region" description="Helical" evidence="2">
    <location>
        <begin position="385"/>
        <end position="406"/>
    </location>
</feature>
<dbReference type="EMBL" id="AWXR01000011">
    <property type="protein sequence ID" value="ERM83596.1"/>
    <property type="molecule type" value="Genomic_DNA"/>
</dbReference>
<dbReference type="InterPro" id="IPR011622">
    <property type="entry name" value="7TMR_DISM_rcpt_extracell_dom2"/>
</dbReference>
<feature type="transmembrane region" description="Helical" evidence="2">
    <location>
        <begin position="326"/>
        <end position="348"/>
    </location>
</feature>
<feature type="domain" description="7TM-DISM receptor extracellular" evidence="4">
    <location>
        <begin position="58"/>
        <end position="191"/>
    </location>
</feature>
<feature type="domain" description="7TM-DISM receptor extracellular" evidence="3">
    <location>
        <begin position="204"/>
        <end position="405"/>
    </location>
</feature>
<feature type="transmembrane region" description="Helical" evidence="2">
    <location>
        <begin position="20"/>
        <end position="36"/>
    </location>
</feature>
<keyword evidence="2" id="KW-0812">Transmembrane</keyword>
<dbReference type="Pfam" id="PF07696">
    <property type="entry name" value="7TMR-DISMED2"/>
    <property type="match status" value="1"/>
</dbReference>
<dbReference type="Pfam" id="PF07695">
    <property type="entry name" value="7TMR-DISM_7TM"/>
    <property type="match status" value="1"/>
</dbReference>
<evidence type="ECO:0000313" key="5">
    <source>
        <dbReference type="EMBL" id="ERM83596.1"/>
    </source>
</evidence>
<evidence type="ECO:0000259" key="4">
    <source>
        <dbReference type="Pfam" id="PF07696"/>
    </source>
</evidence>
<feature type="transmembrane region" description="Helical" evidence="2">
    <location>
        <begin position="205"/>
        <end position="226"/>
    </location>
</feature>
<keyword evidence="2" id="KW-0472">Membrane</keyword>
<protein>
    <submittedName>
        <fullName evidence="5">Signal transduction protein</fullName>
    </submittedName>
</protein>
<keyword evidence="6" id="KW-1185">Reference proteome</keyword>
<dbReference type="Gene3D" id="2.60.40.2380">
    <property type="match status" value="1"/>
</dbReference>
<reference evidence="5 6" key="1">
    <citation type="journal article" date="2013" name="Genome Announc.">
        <title>Draft Genome Sequence of the Psychrophilic and Alkaliphilic Rhodonellum psychrophilum Strain GCM71T.</title>
        <authorList>
            <person name="Hauptmann A.L."/>
            <person name="Glaring M.A."/>
            <person name="Hallin P.F."/>
            <person name="Prieme A."/>
            <person name="Stougaard P."/>
        </authorList>
    </citation>
    <scope>NUCLEOTIDE SEQUENCE [LARGE SCALE GENOMIC DNA]</scope>
    <source>
        <strain evidence="5 6">GCM71</strain>
    </source>
</reference>
<feature type="transmembrane region" description="Helical" evidence="2">
    <location>
        <begin position="355"/>
        <end position="373"/>
    </location>
</feature>
<keyword evidence="1" id="KW-0175">Coiled coil</keyword>
<feature type="coiled-coil region" evidence="1">
    <location>
        <begin position="442"/>
        <end position="479"/>
    </location>
</feature>
<dbReference type="InterPro" id="IPR011623">
    <property type="entry name" value="7TMR_DISM_rcpt_extracell_dom1"/>
</dbReference>
<dbReference type="eggNOG" id="COG0172">
    <property type="taxonomic scope" value="Bacteria"/>
</dbReference>
<proteinExistence type="predicted"/>
<accession>U5C3U4</accession>
<feature type="transmembrane region" description="Helical" evidence="2">
    <location>
        <begin position="233"/>
        <end position="249"/>
    </location>
</feature>
<feature type="transmembrane region" description="Helical" evidence="2">
    <location>
        <begin position="300"/>
        <end position="320"/>
    </location>
</feature>
<evidence type="ECO:0000313" key="6">
    <source>
        <dbReference type="Proteomes" id="UP000016843"/>
    </source>
</evidence>